<keyword evidence="3" id="KW-0808">Transferase</keyword>
<sequence>MNKELQNNQRIFGLDVVRAIAIILVLLSHVYYLIDSTNPFLVAISGLFGFAGVELFFVLSGFLIGSILLKMYVTGSFSNKKVFVFLKRRWFRTLPAYYLVLFFNILVAIYMNYSMEGLWRYFFFMQNFSSYHISFFSESWSLSVEEFTYILAPLLLFFTRKMFKNNKKNIFLFLSILLILLFNIIRYIYYLNSAITDMDAWNLNIKLIVIYRVDAIVVGFVVAWLHYYYQSFLKKYSIYFFIIAAHLFFLQFVVFNVFGFDINTKPLYFRVFYFTFSAFTLALGLPAFVYWNKANSKITVVVEFVSKISYSMYLLHYSIITVLIKKTINELQLVISSGLIIFIYFFVTVFLSYLLYHFYEKPIMKLRDR</sequence>
<dbReference type="PANTHER" id="PTHR23028:SF53">
    <property type="entry name" value="ACYL_TRANSF_3 DOMAIN-CONTAINING PROTEIN"/>
    <property type="match status" value="1"/>
</dbReference>
<evidence type="ECO:0000313" key="3">
    <source>
        <dbReference type="EMBL" id="NHN27699.1"/>
    </source>
</evidence>
<evidence type="ECO:0000259" key="2">
    <source>
        <dbReference type="Pfam" id="PF01757"/>
    </source>
</evidence>
<feature type="transmembrane region" description="Helical" evidence="1">
    <location>
        <begin position="133"/>
        <end position="158"/>
    </location>
</feature>
<dbReference type="InterPro" id="IPR050879">
    <property type="entry name" value="Acyltransferase_3"/>
</dbReference>
<feature type="transmembrane region" description="Helical" evidence="1">
    <location>
        <begin position="304"/>
        <end position="324"/>
    </location>
</feature>
<feature type="transmembrane region" description="Helical" evidence="1">
    <location>
        <begin position="12"/>
        <end position="34"/>
    </location>
</feature>
<feature type="transmembrane region" description="Helical" evidence="1">
    <location>
        <begin position="336"/>
        <end position="359"/>
    </location>
</feature>
<reference evidence="3" key="1">
    <citation type="submission" date="2019-05" db="EMBL/GenBank/DDBJ databases">
        <authorList>
            <person name="Lianzixin W."/>
        </authorList>
    </citation>
    <scope>NUCLEOTIDE SEQUENCE</scope>
    <source>
        <strain evidence="3">EC11</strain>
    </source>
</reference>
<dbReference type="Proteomes" id="UP000817854">
    <property type="component" value="Unassembled WGS sequence"/>
</dbReference>
<dbReference type="InterPro" id="IPR002656">
    <property type="entry name" value="Acyl_transf_3_dom"/>
</dbReference>
<feature type="transmembrane region" description="Helical" evidence="1">
    <location>
        <begin position="209"/>
        <end position="229"/>
    </location>
</feature>
<feature type="transmembrane region" description="Helical" evidence="1">
    <location>
        <begin position="40"/>
        <end position="73"/>
    </location>
</feature>
<feature type="transmembrane region" description="Helical" evidence="1">
    <location>
        <begin position="236"/>
        <end position="259"/>
    </location>
</feature>
<reference evidence="3" key="2">
    <citation type="submission" date="2020-02" db="EMBL/GenBank/DDBJ databases">
        <title>Flavobacterium profundi sp. nov., isolated from a deep-sea seamount.</title>
        <authorList>
            <person name="Zhang D.-C."/>
        </authorList>
    </citation>
    <scope>NUCLEOTIDE SEQUENCE</scope>
    <source>
        <strain evidence="3">EC11</strain>
    </source>
</reference>
<gene>
    <name evidence="3" type="ORF">FIA58_018615</name>
</gene>
<dbReference type="Pfam" id="PF01757">
    <property type="entry name" value="Acyl_transf_3"/>
    <property type="match status" value="1"/>
</dbReference>
<dbReference type="RefSeq" id="WP_140964210.1">
    <property type="nucleotide sequence ID" value="NZ_VEVQ02000017.1"/>
</dbReference>
<accession>A0ABX0J141</accession>
<keyword evidence="1" id="KW-1133">Transmembrane helix</keyword>
<organism evidence="3 4">
    <name type="scientific">Flavobacterium jejuense</name>
    <dbReference type="NCBI Taxonomy" id="1544455"/>
    <lineage>
        <taxon>Bacteria</taxon>
        <taxon>Pseudomonadati</taxon>
        <taxon>Bacteroidota</taxon>
        <taxon>Flavobacteriia</taxon>
        <taxon>Flavobacteriales</taxon>
        <taxon>Flavobacteriaceae</taxon>
        <taxon>Flavobacterium</taxon>
    </lineage>
</organism>
<name>A0ABX0J141_9FLAO</name>
<keyword evidence="4" id="KW-1185">Reference proteome</keyword>
<feature type="transmembrane region" description="Helical" evidence="1">
    <location>
        <begin position="271"/>
        <end position="292"/>
    </location>
</feature>
<comment type="caution">
    <text evidence="3">The sequence shown here is derived from an EMBL/GenBank/DDBJ whole genome shotgun (WGS) entry which is preliminary data.</text>
</comment>
<keyword evidence="1" id="KW-0812">Transmembrane</keyword>
<feature type="domain" description="Acyltransferase 3" evidence="2">
    <location>
        <begin position="13"/>
        <end position="357"/>
    </location>
</feature>
<dbReference type="GO" id="GO:0016746">
    <property type="term" value="F:acyltransferase activity"/>
    <property type="evidence" value="ECO:0007669"/>
    <property type="project" value="UniProtKB-KW"/>
</dbReference>
<feature type="transmembrane region" description="Helical" evidence="1">
    <location>
        <begin position="94"/>
        <end position="113"/>
    </location>
</feature>
<evidence type="ECO:0000256" key="1">
    <source>
        <dbReference type="SAM" id="Phobius"/>
    </source>
</evidence>
<keyword evidence="3" id="KW-0012">Acyltransferase</keyword>
<keyword evidence="1" id="KW-0472">Membrane</keyword>
<dbReference type="EMBL" id="VEVQ02000017">
    <property type="protein sequence ID" value="NHN27699.1"/>
    <property type="molecule type" value="Genomic_DNA"/>
</dbReference>
<protein>
    <submittedName>
        <fullName evidence="3">Acyltransferase</fullName>
    </submittedName>
</protein>
<dbReference type="PANTHER" id="PTHR23028">
    <property type="entry name" value="ACETYLTRANSFERASE"/>
    <property type="match status" value="1"/>
</dbReference>
<feature type="transmembrane region" description="Helical" evidence="1">
    <location>
        <begin position="170"/>
        <end position="189"/>
    </location>
</feature>
<evidence type="ECO:0000313" key="4">
    <source>
        <dbReference type="Proteomes" id="UP000817854"/>
    </source>
</evidence>
<proteinExistence type="predicted"/>